<evidence type="ECO:0000259" key="3">
    <source>
        <dbReference type="Pfam" id="PF00561"/>
    </source>
</evidence>
<keyword evidence="1 4" id="KW-0378">Hydrolase</keyword>
<dbReference type="PANTHER" id="PTHR43798:SF31">
    <property type="entry name" value="AB HYDROLASE SUPERFAMILY PROTEIN YCLE"/>
    <property type="match status" value="1"/>
</dbReference>
<feature type="domain" description="AB hydrolase-1" evidence="3">
    <location>
        <begin position="24"/>
        <end position="255"/>
    </location>
</feature>
<dbReference type="Pfam" id="PF00561">
    <property type="entry name" value="Abhydrolase_1"/>
    <property type="match status" value="1"/>
</dbReference>
<evidence type="ECO:0000256" key="1">
    <source>
        <dbReference type="ARBA" id="ARBA00022801"/>
    </source>
</evidence>
<dbReference type="AlphaFoldDB" id="A0A0V8JR26"/>
<evidence type="ECO:0000313" key="4">
    <source>
        <dbReference type="EMBL" id="KSU89414.1"/>
    </source>
</evidence>
<gene>
    <name evidence="4" type="ORF">AS180_02365</name>
</gene>
<dbReference type="Gene3D" id="3.40.50.1820">
    <property type="entry name" value="alpha/beta hydrolase"/>
    <property type="match status" value="1"/>
</dbReference>
<accession>A0A0V8JR26</accession>
<name>A0A0V8JR26_9BACI</name>
<dbReference type="InterPro" id="IPR050266">
    <property type="entry name" value="AB_hydrolase_sf"/>
</dbReference>
<organism evidence="4 5">
    <name type="scientific">Priestia veravalensis</name>
    <dbReference type="NCBI Taxonomy" id="1414648"/>
    <lineage>
        <taxon>Bacteria</taxon>
        <taxon>Bacillati</taxon>
        <taxon>Bacillota</taxon>
        <taxon>Bacilli</taxon>
        <taxon>Bacillales</taxon>
        <taxon>Bacillaceae</taxon>
        <taxon>Priestia</taxon>
    </lineage>
</organism>
<dbReference type="GO" id="GO:0016020">
    <property type="term" value="C:membrane"/>
    <property type="evidence" value="ECO:0007669"/>
    <property type="project" value="TreeGrafter"/>
</dbReference>
<keyword evidence="2" id="KW-0472">Membrane</keyword>
<protein>
    <submittedName>
        <fullName evidence="4">Alpha/beta hydrolase</fullName>
    </submittedName>
</protein>
<dbReference type="GO" id="GO:0016787">
    <property type="term" value="F:hydrolase activity"/>
    <property type="evidence" value="ECO:0007669"/>
    <property type="project" value="UniProtKB-KW"/>
</dbReference>
<feature type="transmembrane region" description="Helical" evidence="2">
    <location>
        <begin position="81"/>
        <end position="104"/>
    </location>
</feature>
<dbReference type="EMBL" id="LNQP01000005">
    <property type="protein sequence ID" value="KSU89414.1"/>
    <property type="molecule type" value="Genomic_DNA"/>
</dbReference>
<dbReference type="SUPFAM" id="SSF53474">
    <property type="entry name" value="alpha/beta-Hydrolases"/>
    <property type="match status" value="1"/>
</dbReference>
<proteinExistence type="predicted"/>
<reference evidence="4 5" key="1">
    <citation type="submission" date="2015-11" db="EMBL/GenBank/DDBJ databases">
        <title>Bacillus caseinolyticus sp nov.</title>
        <authorList>
            <person name="Dastager S.G."/>
            <person name="Mawlankar R."/>
        </authorList>
    </citation>
    <scope>NUCLEOTIDE SEQUENCE [LARGE SCALE GENOMIC DNA]</scope>
    <source>
        <strain evidence="4 5">SGD-V-76</strain>
    </source>
</reference>
<keyword evidence="5" id="KW-1185">Reference proteome</keyword>
<evidence type="ECO:0000313" key="5">
    <source>
        <dbReference type="Proteomes" id="UP000053681"/>
    </source>
</evidence>
<dbReference type="PRINTS" id="PR00111">
    <property type="entry name" value="ABHYDROLASE"/>
</dbReference>
<keyword evidence="2" id="KW-1133">Transmembrane helix</keyword>
<keyword evidence="2" id="KW-0812">Transmembrane</keyword>
<dbReference type="InterPro" id="IPR029058">
    <property type="entry name" value="AB_hydrolase_fold"/>
</dbReference>
<dbReference type="PANTHER" id="PTHR43798">
    <property type="entry name" value="MONOACYLGLYCEROL LIPASE"/>
    <property type="match status" value="1"/>
</dbReference>
<dbReference type="RefSeq" id="WP_025911119.1">
    <property type="nucleotide sequence ID" value="NZ_KQ758628.1"/>
</dbReference>
<comment type="caution">
    <text evidence="4">The sequence shown here is derived from an EMBL/GenBank/DDBJ whole genome shotgun (WGS) entry which is preliminary data.</text>
</comment>
<dbReference type="Proteomes" id="UP000053681">
    <property type="component" value="Unassembled WGS sequence"/>
</dbReference>
<evidence type="ECO:0000256" key="2">
    <source>
        <dbReference type="SAM" id="Phobius"/>
    </source>
</evidence>
<sequence>MGYYLTVDQKGTKIYVEDIGSGMPILFLHGWPVNHTMFEYQFNELPKHGIRCIAIDLRGFGKSSRPFKGYTYNSLADDVRAVIHALQLSALTLVGFSMGGAIALRYMSRHLGFGVNKLILAGAAVPSFIKRDDFPYGLSKGEVDSIIQATYQDRPAMLADFGQKFFNSKISSSFRDWFQLLGLEASGHGTIKTAKSLRDEDLREDLSQIFVKAYILHGKKDQICPFPLAEAMHKGIEGSTLIPFEKSGHGLFYDEQKKFTETLKDIVYSAAKRD</sequence>
<dbReference type="InterPro" id="IPR000073">
    <property type="entry name" value="AB_hydrolase_1"/>
</dbReference>